<evidence type="ECO:0000313" key="2">
    <source>
        <dbReference type="Proteomes" id="UP001165960"/>
    </source>
</evidence>
<gene>
    <name evidence="1" type="ORF">DSO57_1028783</name>
</gene>
<dbReference type="Proteomes" id="UP001165960">
    <property type="component" value="Unassembled WGS sequence"/>
</dbReference>
<name>A0ACC2TCM1_9FUNG</name>
<sequence length="88" mass="9857">MQLFTKLFVVFLALAAAEVSKPSKFKIDLKCEYDAWVCEQAEKGFSLSAIFLENALDLQTTVNIKADYSDYSGDSTWDKTTTGTYNPI</sequence>
<organism evidence="1 2">
    <name type="scientific">Entomophthora muscae</name>
    <dbReference type="NCBI Taxonomy" id="34485"/>
    <lineage>
        <taxon>Eukaryota</taxon>
        <taxon>Fungi</taxon>
        <taxon>Fungi incertae sedis</taxon>
        <taxon>Zoopagomycota</taxon>
        <taxon>Entomophthoromycotina</taxon>
        <taxon>Entomophthoromycetes</taxon>
        <taxon>Entomophthorales</taxon>
        <taxon>Entomophthoraceae</taxon>
        <taxon>Entomophthora</taxon>
    </lineage>
</organism>
<accession>A0ACC2TCM1</accession>
<dbReference type="EMBL" id="QTSX02003025">
    <property type="protein sequence ID" value="KAJ9072316.1"/>
    <property type="molecule type" value="Genomic_DNA"/>
</dbReference>
<protein>
    <submittedName>
        <fullName evidence="1">Uncharacterized protein</fullName>
    </submittedName>
</protein>
<evidence type="ECO:0000313" key="1">
    <source>
        <dbReference type="EMBL" id="KAJ9072316.1"/>
    </source>
</evidence>
<keyword evidence="2" id="KW-1185">Reference proteome</keyword>
<proteinExistence type="predicted"/>
<comment type="caution">
    <text evidence="1">The sequence shown here is derived from an EMBL/GenBank/DDBJ whole genome shotgun (WGS) entry which is preliminary data.</text>
</comment>
<reference evidence="1" key="1">
    <citation type="submission" date="2022-04" db="EMBL/GenBank/DDBJ databases">
        <title>Genome of the entomopathogenic fungus Entomophthora muscae.</title>
        <authorList>
            <person name="Elya C."/>
            <person name="Lovett B.R."/>
            <person name="Lee E."/>
            <person name="Macias A.M."/>
            <person name="Hajek A.E."/>
            <person name="De Bivort B.L."/>
            <person name="Kasson M.T."/>
            <person name="De Fine Licht H.H."/>
            <person name="Stajich J.E."/>
        </authorList>
    </citation>
    <scope>NUCLEOTIDE SEQUENCE</scope>
    <source>
        <strain evidence="1">Berkeley</strain>
    </source>
</reference>